<feature type="compositionally biased region" description="Pro residues" evidence="11">
    <location>
        <begin position="33"/>
        <end position="44"/>
    </location>
</feature>
<dbReference type="PROSITE" id="PS00028">
    <property type="entry name" value="ZINC_FINGER_C2H2_1"/>
    <property type="match status" value="2"/>
</dbReference>
<dbReference type="FunFam" id="3.30.160.60:FF:000100">
    <property type="entry name" value="Zinc finger 45-like"/>
    <property type="match status" value="1"/>
</dbReference>
<dbReference type="GO" id="GO:0000978">
    <property type="term" value="F:RNA polymerase II cis-regulatory region sequence-specific DNA binding"/>
    <property type="evidence" value="ECO:0007669"/>
    <property type="project" value="TreeGrafter"/>
</dbReference>
<evidence type="ECO:0000313" key="14">
    <source>
        <dbReference type="Proteomes" id="UP000008370"/>
    </source>
</evidence>
<evidence type="ECO:0000256" key="8">
    <source>
        <dbReference type="ARBA" id="ARBA00023163"/>
    </source>
</evidence>
<keyword evidence="4" id="KW-0677">Repeat</keyword>
<feature type="region of interest" description="Disordered" evidence="11">
    <location>
        <begin position="61"/>
        <end position="87"/>
    </location>
</feature>
<feature type="domain" description="C2H2-type" evidence="12">
    <location>
        <begin position="88"/>
        <end position="115"/>
    </location>
</feature>
<evidence type="ECO:0000313" key="13">
    <source>
        <dbReference type="EMBL" id="EKM58824.1"/>
    </source>
</evidence>
<evidence type="ECO:0000256" key="4">
    <source>
        <dbReference type="ARBA" id="ARBA00022737"/>
    </source>
</evidence>
<dbReference type="InParanoid" id="K5WIB8"/>
<dbReference type="FunFam" id="3.30.160.60:FF:000193">
    <property type="entry name" value="Zinc finger protein 300"/>
    <property type="match status" value="1"/>
</dbReference>
<dbReference type="EMBL" id="JH930469">
    <property type="protein sequence ID" value="EKM58824.1"/>
    <property type="molecule type" value="Genomic_DNA"/>
</dbReference>
<dbReference type="HOGENOM" id="CLU_1050133_0_0_1"/>
<evidence type="ECO:0000256" key="5">
    <source>
        <dbReference type="ARBA" id="ARBA00022771"/>
    </source>
</evidence>
<dbReference type="GO" id="GO:0000981">
    <property type="term" value="F:DNA-binding transcription factor activity, RNA polymerase II-specific"/>
    <property type="evidence" value="ECO:0007669"/>
    <property type="project" value="TreeGrafter"/>
</dbReference>
<evidence type="ECO:0000256" key="2">
    <source>
        <dbReference type="ARBA" id="ARBA00006991"/>
    </source>
</evidence>
<proteinExistence type="inferred from homology"/>
<dbReference type="PANTHER" id="PTHR14003:SF19">
    <property type="entry name" value="YY2 TRANSCRIPTION FACTOR"/>
    <property type="match status" value="1"/>
</dbReference>
<dbReference type="Proteomes" id="UP000008370">
    <property type="component" value="Unassembled WGS sequence"/>
</dbReference>
<evidence type="ECO:0000256" key="6">
    <source>
        <dbReference type="ARBA" id="ARBA00022833"/>
    </source>
</evidence>
<evidence type="ECO:0000256" key="10">
    <source>
        <dbReference type="PROSITE-ProRule" id="PRU00042"/>
    </source>
</evidence>
<dbReference type="PANTHER" id="PTHR14003">
    <property type="entry name" value="TRANSCRIPTIONAL REPRESSOR PROTEIN YY"/>
    <property type="match status" value="1"/>
</dbReference>
<comment type="similarity">
    <text evidence="2">Belongs to the krueppel C2H2-type zinc-finger protein family.</text>
</comment>
<dbReference type="InterPro" id="IPR013087">
    <property type="entry name" value="Znf_C2H2_type"/>
</dbReference>
<dbReference type="GO" id="GO:0000785">
    <property type="term" value="C:chromatin"/>
    <property type="evidence" value="ECO:0007669"/>
    <property type="project" value="TreeGrafter"/>
</dbReference>
<sequence length="265" mass="29267">MSSQPSEHVSLPSIHEMFPEHLMALPPRRKYRAPPPSRPLPPHAAVPTPVCSISGLLEDSLQPTAQTGPRPPSRVPKTARRADEERKHACPTCSKAFNRPSSLAIHINTHTGAKPFECSFPGCGRRFNVNSNMRRHLRNHTPPTRQFSIASPYTHPLTMVPRVSPFPGASGFAGSTYLPVSYPTRHRSSDTGSDEDELSEPEQWGHERELAEGVDRLRFRARSTSSAASSPHVQRASPPYPSRIGSYATLGCRDYARPMTRHASS</sequence>
<dbReference type="GO" id="GO:0008270">
    <property type="term" value="F:zinc ion binding"/>
    <property type="evidence" value="ECO:0007669"/>
    <property type="project" value="UniProtKB-KW"/>
</dbReference>
<keyword evidence="3" id="KW-0479">Metal-binding</keyword>
<feature type="region of interest" description="Disordered" evidence="11">
    <location>
        <begin position="177"/>
        <end position="247"/>
    </location>
</feature>
<dbReference type="InterPro" id="IPR036236">
    <property type="entry name" value="Znf_C2H2_sf"/>
</dbReference>
<keyword evidence="6" id="KW-0862">Zinc</keyword>
<dbReference type="OrthoDB" id="6077919at2759"/>
<comment type="subcellular location">
    <subcellularLocation>
        <location evidence="1">Nucleus</location>
    </subcellularLocation>
</comment>
<evidence type="ECO:0000256" key="7">
    <source>
        <dbReference type="ARBA" id="ARBA00023015"/>
    </source>
</evidence>
<dbReference type="Pfam" id="PF00096">
    <property type="entry name" value="zf-C2H2"/>
    <property type="match status" value="2"/>
</dbReference>
<dbReference type="SUPFAM" id="SSF57667">
    <property type="entry name" value="beta-beta-alpha zinc fingers"/>
    <property type="match status" value="1"/>
</dbReference>
<feature type="domain" description="C2H2-type" evidence="12">
    <location>
        <begin position="116"/>
        <end position="145"/>
    </location>
</feature>
<dbReference type="PROSITE" id="PS50157">
    <property type="entry name" value="ZINC_FINGER_C2H2_2"/>
    <property type="match status" value="2"/>
</dbReference>
<dbReference type="SMART" id="SM00355">
    <property type="entry name" value="ZnF_C2H2"/>
    <property type="match status" value="2"/>
</dbReference>
<evidence type="ECO:0000256" key="9">
    <source>
        <dbReference type="ARBA" id="ARBA00023242"/>
    </source>
</evidence>
<gene>
    <name evidence="13" type="ORF">PHACADRAFT_112933</name>
</gene>
<protein>
    <recommendedName>
        <fullName evidence="12">C2H2-type domain-containing protein</fullName>
    </recommendedName>
</protein>
<keyword evidence="8" id="KW-0804">Transcription</keyword>
<reference evidence="13 14" key="1">
    <citation type="journal article" date="2012" name="BMC Genomics">
        <title>Comparative genomics of the white-rot fungi, Phanerochaete carnosa and P. chrysosporium, to elucidate the genetic basis of the distinct wood types they colonize.</title>
        <authorList>
            <person name="Suzuki H."/>
            <person name="MacDonald J."/>
            <person name="Syed K."/>
            <person name="Salamov A."/>
            <person name="Hori C."/>
            <person name="Aerts A."/>
            <person name="Henrissat B."/>
            <person name="Wiebenga A."/>
            <person name="vanKuyk P.A."/>
            <person name="Barry K."/>
            <person name="Lindquist E."/>
            <person name="LaButti K."/>
            <person name="Lapidus A."/>
            <person name="Lucas S."/>
            <person name="Coutinho P."/>
            <person name="Gong Y."/>
            <person name="Samejima M."/>
            <person name="Mahadevan R."/>
            <person name="Abou-Zaid M."/>
            <person name="de Vries R.P."/>
            <person name="Igarashi K."/>
            <person name="Yadav J.S."/>
            <person name="Grigoriev I.V."/>
            <person name="Master E.R."/>
        </authorList>
    </citation>
    <scope>NUCLEOTIDE SEQUENCE [LARGE SCALE GENOMIC DNA]</scope>
    <source>
        <strain evidence="13 14">HHB-10118-sp</strain>
    </source>
</reference>
<dbReference type="GeneID" id="18907672"/>
<dbReference type="RefSeq" id="XP_007391416.1">
    <property type="nucleotide sequence ID" value="XM_007391354.1"/>
</dbReference>
<keyword evidence="14" id="KW-1185">Reference proteome</keyword>
<dbReference type="KEGG" id="pco:PHACADRAFT_112933"/>
<dbReference type="AlphaFoldDB" id="K5WIB8"/>
<evidence type="ECO:0000256" key="11">
    <source>
        <dbReference type="SAM" id="MobiDB-lite"/>
    </source>
</evidence>
<keyword evidence="9" id="KW-0539">Nucleus</keyword>
<name>K5WIB8_PHACS</name>
<feature type="region of interest" description="Disordered" evidence="11">
    <location>
        <begin position="25"/>
        <end position="47"/>
    </location>
</feature>
<keyword evidence="7" id="KW-0805">Transcription regulation</keyword>
<dbReference type="GO" id="GO:0005667">
    <property type="term" value="C:transcription regulator complex"/>
    <property type="evidence" value="ECO:0007669"/>
    <property type="project" value="TreeGrafter"/>
</dbReference>
<evidence type="ECO:0000256" key="3">
    <source>
        <dbReference type="ARBA" id="ARBA00022723"/>
    </source>
</evidence>
<keyword evidence="5 10" id="KW-0863">Zinc-finger</keyword>
<evidence type="ECO:0000256" key="1">
    <source>
        <dbReference type="ARBA" id="ARBA00004123"/>
    </source>
</evidence>
<organism evidence="13 14">
    <name type="scientific">Phanerochaete carnosa (strain HHB-10118-sp)</name>
    <name type="common">White-rot fungus</name>
    <name type="synonym">Peniophora carnosa</name>
    <dbReference type="NCBI Taxonomy" id="650164"/>
    <lineage>
        <taxon>Eukaryota</taxon>
        <taxon>Fungi</taxon>
        <taxon>Dikarya</taxon>
        <taxon>Basidiomycota</taxon>
        <taxon>Agaricomycotina</taxon>
        <taxon>Agaricomycetes</taxon>
        <taxon>Polyporales</taxon>
        <taxon>Phanerochaetaceae</taxon>
        <taxon>Phanerochaete</taxon>
    </lineage>
</organism>
<dbReference type="Gene3D" id="3.30.160.60">
    <property type="entry name" value="Classic Zinc Finger"/>
    <property type="match status" value="2"/>
</dbReference>
<dbReference type="GO" id="GO:0031519">
    <property type="term" value="C:PcG protein complex"/>
    <property type="evidence" value="ECO:0007669"/>
    <property type="project" value="TreeGrafter"/>
</dbReference>
<accession>K5WIB8</accession>
<feature type="compositionally biased region" description="Basic and acidic residues" evidence="11">
    <location>
        <begin position="203"/>
        <end position="218"/>
    </location>
</feature>
<evidence type="ECO:0000259" key="12">
    <source>
        <dbReference type="PROSITE" id="PS50157"/>
    </source>
</evidence>